<dbReference type="Proteomes" id="UP000747110">
    <property type="component" value="Unassembled WGS sequence"/>
</dbReference>
<keyword evidence="2" id="KW-0812">Transmembrane</keyword>
<dbReference type="Proteomes" id="UP000722791">
    <property type="component" value="Unassembled WGS sequence"/>
</dbReference>
<comment type="caution">
    <text evidence="3">The sequence shown here is derived from an EMBL/GenBank/DDBJ whole genome shotgun (WGS) entry which is preliminary data.</text>
</comment>
<evidence type="ECO:0000313" key="5">
    <source>
        <dbReference type="Proteomes" id="UP000747110"/>
    </source>
</evidence>
<evidence type="ECO:0000256" key="1">
    <source>
        <dbReference type="SAM" id="MobiDB-lite"/>
    </source>
</evidence>
<evidence type="ECO:0000256" key="2">
    <source>
        <dbReference type="SAM" id="Phobius"/>
    </source>
</evidence>
<protein>
    <submittedName>
        <fullName evidence="3">Uncharacterized protein</fullName>
    </submittedName>
</protein>
<dbReference type="AlphaFoldDB" id="A0A8J4FPS7"/>
<reference evidence="3" key="1">
    <citation type="journal article" date="2021" name="Proc. Natl. Acad. Sci. U.S.A.">
        <title>Three genomes in the algal genus Volvox reveal the fate of a haploid sex-determining region after a transition to homothallism.</title>
        <authorList>
            <person name="Yamamoto K."/>
            <person name="Hamaji T."/>
            <person name="Kawai-Toyooka H."/>
            <person name="Matsuzaki R."/>
            <person name="Takahashi F."/>
            <person name="Nishimura Y."/>
            <person name="Kawachi M."/>
            <person name="Noguchi H."/>
            <person name="Minakuchi Y."/>
            <person name="Umen J.G."/>
            <person name="Toyoda A."/>
            <person name="Nozaki H."/>
        </authorList>
    </citation>
    <scope>NUCLEOTIDE SEQUENCE</scope>
    <source>
        <strain evidence="4">NIES-3785</strain>
        <strain evidence="3">NIES-3786</strain>
    </source>
</reference>
<feature type="transmembrane region" description="Helical" evidence="2">
    <location>
        <begin position="140"/>
        <end position="160"/>
    </location>
</feature>
<keyword evidence="5" id="KW-1185">Reference proteome</keyword>
<sequence>MNIASGAIIQDTLRNLWCELKISFTDASGANRAEDHVDASAEVSDTHYETLASEPSDLGFEFQTPASPAPSQGADNIPPASWEVVRSMSDTDADLTTPLVSGQHRRITEDTFTSVAASIGSVILGGALGATAAITTTPFIATGIGAGVLLASFIATTVAIPNDNNERSPASAAAASTGDTAEVTSCETVNAGSSEVGTPVAYLSASMAASFWPSFGGSWPQLAAHWDLSAAAAAAMAAVVAAAGAPALSAPAPAPADLPLEVHPKGTNLRTDEAAADAWGEWWMV</sequence>
<feature type="transmembrane region" description="Helical" evidence="2">
    <location>
        <begin position="112"/>
        <end position="134"/>
    </location>
</feature>
<evidence type="ECO:0000313" key="3">
    <source>
        <dbReference type="EMBL" id="GIL80920.1"/>
    </source>
</evidence>
<name>A0A8J4FPS7_9CHLO</name>
<evidence type="ECO:0000313" key="4">
    <source>
        <dbReference type="EMBL" id="GIM04879.1"/>
    </source>
</evidence>
<dbReference type="OrthoDB" id="10509900at2759"/>
<proteinExistence type="predicted"/>
<dbReference type="EMBL" id="BNCQ01000017">
    <property type="protein sequence ID" value="GIM04879.1"/>
    <property type="molecule type" value="Genomic_DNA"/>
</dbReference>
<dbReference type="EMBL" id="BNCP01000020">
    <property type="protein sequence ID" value="GIL80920.1"/>
    <property type="molecule type" value="Genomic_DNA"/>
</dbReference>
<keyword evidence="2" id="KW-0472">Membrane</keyword>
<feature type="region of interest" description="Disordered" evidence="1">
    <location>
        <begin position="164"/>
        <end position="183"/>
    </location>
</feature>
<organism evidence="3 5">
    <name type="scientific">Volvox reticuliferus</name>
    <dbReference type="NCBI Taxonomy" id="1737510"/>
    <lineage>
        <taxon>Eukaryota</taxon>
        <taxon>Viridiplantae</taxon>
        <taxon>Chlorophyta</taxon>
        <taxon>core chlorophytes</taxon>
        <taxon>Chlorophyceae</taxon>
        <taxon>CS clade</taxon>
        <taxon>Chlamydomonadales</taxon>
        <taxon>Volvocaceae</taxon>
        <taxon>Volvox</taxon>
    </lineage>
</organism>
<keyword evidence="2" id="KW-1133">Transmembrane helix</keyword>
<gene>
    <name evidence="3" type="ORF">Vretifemale_9897</name>
    <name evidence="4" type="ORF">Vretimale_9375</name>
</gene>
<accession>A0A8J4FPS7</accession>